<evidence type="ECO:0000256" key="4">
    <source>
        <dbReference type="ARBA" id="ARBA00022989"/>
    </source>
</evidence>
<dbReference type="PROSITE" id="PS50850">
    <property type="entry name" value="MFS"/>
    <property type="match status" value="1"/>
</dbReference>
<reference evidence="9" key="1">
    <citation type="submission" date="2022-11" db="UniProtKB">
        <authorList>
            <consortium name="WormBaseParasite"/>
        </authorList>
    </citation>
    <scope>IDENTIFICATION</scope>
</reference>
<keyword evidence="2" id="KW-0813">Transport</keyword>
<dbReference type="GO" id="GO:0016020">
    <property type="term" value="C:membrane"/>
    <property type="evidence" value="ECO:0007669"/>
    <property type="project" value="UniProtKB-SubCell"/>
</dbReference>
<evidence type="ECO:0000256" key="2">
    <source>
        <dbReference type="ARBA" id="ARBA00022448"/>
    </source>
</evidence>
<feature type="transmembrane region" description="Helical" evidence="6">
    <location>
        <begin position="109"/>
        <end position="128"/>
    </location>
</feature>
<keyword evidence="8" id="KW-1185">Reference proteome</keyword>
<protein>
    <submittedName>
        <fullName evidence="9">Major facilitator superfamily (MFS) profile domain-containing protein</fullName>
    </submittedName>
</protein>
<dbReference type="Gene3D" id="1.20.1250.20">
    <property type="entry name" value="MFS general substrate transporter like domains"/>
    <property type="match status" value="1"/>
</dbReference>
<proteinExistence type="predicted"/>
<name>A0A915KTQ2_ROMCU</name>
<sequence length="409" mass="46160">SPFYHVQFVFWLQKLAAKRELCLGRKENYVHKLQEQGKTMKNSHNVHYKRGFGYGISICLQPTYFAEVCDKSYSGFLGAITGMVIEFGFTLGAILALPDLLGTTVFWPWLHFVELSPNILALILLPFLPESPKFLMAENPILNRKLAVRSMQFFERQNIDGQLEKVLQEIETEKVSLSLRQMLNKPYLRRGLFLASVVQVAIVFSGVLPIAYYSTRLFIKAGASKPLAAYGTVLMSLLCFNSALISCFILDKIGRKSIMILTCTALAALNVAFSILSTFHSQAWSSYLSIVVVNLFFVIYGLGPSTVPWFIAAELMPQKARSSGIMFVMVVQWIGLICSFFIYDALDRVLHEWTFLIYALILLSCTFCFWKMMPETRGKDAVEIMKSLGFDGSNFDDNGRDSETITSSM</sequence>
<keyword evidence="5 6" id="KW-0472">Membrane</keyword>
<feature type="transmembrane region" description="Helical" evidence="6">
    <location>
        <begin position="257"/>
        <end position="276"/>
    </location>
</feature>
<accession>A0A915KTQ2</accession>
<evidence type="ECO:0000256" key="6">
    <source>
        <dbReference type="SAM" id="Phobius"/>
    </source>
</evidence>
<evidence type="ECO:0000313" key="8">
    <source>
        <dbReference type="Proteomes" id="UP000887565"/>
    </source>
</evidence>
<dbReference type="OMA" id="RLFITIC"/>
<dbReference type="InterPro" id="IPR005828">
    <property type="entry name" value="MFS_sugar_transport-like"/>
</dbReference>
<dbReference type="PANTHER" id="PTHR23503:SF8">
    <property type="entry name" value="FACILITATED GLUCOSE TRANSPORTER PROTEIN 1"/>
    <property type="match status" value="1"/>
</dbReference>
<feature type="domain" description="Major facilitator superfamily (MFS) profile" evidence="7">
    <location>
        <begin position="1"/>
        <end position="377"/>
    </location>
</feature>
<dbReference type="GO" id="GO:0015149">
    <property type="term" value="F:hexose transmembrane transporter activity"/>
    <property type="evidence" value="ECO:0007669"/>
    <property type="project" value="TreeGrafter"/>
</dbReference>
<feature type="transmembrane region" description="Helical" evidence="6">
    <location>
        <begin position="227"/>
        <end position="250"/>
    </location>
</feature>
<dbReference type="Pfam" id="PF00083">
    <property type="entry name" value="Sugar_tr"/>
    <property type="match status" value="1"/>
</dbReference>
<feature type="transmembrane region" description="Helical" evidence="6">
    <location>
        <begin position="76"/>
        <end position="97"/>
    </location>
</feature>
<comment type="subcellular location">
    <subcellularLocation>
        <location evidence="1">Membrane</location>
        <topology evidence="1">Multi-pass membrane protein</topology>
    </subcellularLocation>
</comment>
<evidence type="ECO:0000313" key="9">
    <source>
        <dbReference type="WBParaSite" id="nRc.2.0.1.t41856-RA"/>
    </source>
</evidence>
<dbReference type="Proteomes" id="UP000887565">
    <property type="component" value="Unplaced"/>
</dbReference>
<dbReference type="InterPro" id="IPR045263">
    <property type="entry name" value="GLUT"/>
</dbReference>
<feature type="transmembrane region" description="Helical" evidence="6">
    <location>
        <begin position="355"/>
        <end position="373"/>
    </location>
</feature>
<feature type="transmembrane region" description="Helical" evidence="6">
    <location>
        <begin position="324"/>
        <end position="343"/>
    </location>
</feature>
<keyword evidence="4 6" id="KW-1133">Transmembrane helix</keyword>
<dbReference type="SUPFAM" id="SSF103473">
    <property type="entry name" value="MFS general substrate transporter"/>
    <property type="match status" value="1"/>
</dbReference>
<dbReference type="InterPro" id="IPR036259">
    <property type="entry name" value="MFS_trans_sf"/>
</dbReference>
<feature type="transmembrane region" description="Helical" evidence="6">
    <location>
        <begin position="288"/>
        <end position="312"/>
    </location>
</feature>
<dbReference type="InterPro" id="IPR020846">
    <property type="entry name" value="MFS_dom"/>
</dbReference>
<dbReference type="AlphaFoldDB" id="A0A915KTQ2"/>
<evidence type="ECO:0000256" key="1">
    <source>
        <dbReference type="ARBA" id="ARBA00004141"/>
    </source>
</evidence>
<organism evidence="8 9">
    <name type="scientific">Romanomermis culicivorax</name>
    <name type="common">Nematode worm</name>
    <dbReference type="NCBI Taxonomy" id="13658"/>
    <lineage>
        <taxon>Eukaryota</taxon>
        <taxon>Metazoa</taxon>
        <taxon>Ecdysozoa</taxon>
        <taxon>Nematoda</taxon>
        <taxon>Enoplea</taxon>
        <taxon>Dorylaimia</taxon>
        <taxon>Mermithida</taxon>
        <taxon>Mermithoidea</taxon>
        <taxon>Mermithidae</taxon>
        <taxon>Romanomermis</taxon>
    </lineage>
</organism>
<dbReference type="WBParaSite" id="nRc.2.0.1.t41856-RA">
    <property type="protein sequence ID" value="nRc.2.0.1.t41856-RA"/>
    <property type="gene ID" value="nRc.2.0.1.g41856"/>
</dbReference>
<evidence type="ECO:0000256" key="5">
    <source>
        <dbReference type="ARBA" id="ARBA00023136"/>
    </source>
</evidence>
<keyword evidence="3 6" id="KW-0812">Transmembrane</keyword>
<evidence type="ECO:0000259" key="7">
    <source>
        <dbReference type="PROSITE" id="PS50850"/>
    </source>
</evidence>
<dbReference type="PANTHER" id="PTHR23503">
    <property type="entry name" value="SOLUTE CARRIER FAMILY 2"/>
    <property type="match status" value="1"/>
</dbReference>
<feature type="transmembrane region" description="Helical" evidence="6">
    <location>
        <begin position="192"/>
        <end position="215"/>
    </location>
</feature>
<evidence type="ECO:0000256" key="3">
    <source>
        <dbReference type="ARBA" id="ARBA00022692"/>
    </source>
</evidence>